<dbReference type="Proteomes" id="UP000231450">
    <property type="component" value="Unassembled WGS sequence"/>
</dbReference>
<dbReference type="SUPFAM" id="SSF51126">
    <property type="entry name" value="Pectin lyase-like"/>
    <property type="match status" value="1"/>
</dbReference>
<organism evidence="2 3">
    <name type="scientific">Candidatus Portnoybacteria bacterium CG10_big_fil_rev_8_21_14_0_10_36_7</name>
    <dbReference type="NCBI Taxonomy" id="1974812"/>
    <lineage>
        <taxon>Bacteria</taxon>
        <taxon>Candidatus Portnoyibacteriota</taxon>
    </lineage>
</organism>
<reference evidence="3" key="1">
    <citation type="submission" date="2017-09" db="EMBL/GenBank/DDBJ databases">
        <title>Depth-based differentiation of microbial function through sediment-hosted aquifers and enrichment of novel symbionts in the deep terrestrial subsurface.</title>
        <authorList>
            <person name="Probst A.J."/>
            <person name="Ladd B."/>
            <person name="Jarett J.K."/>
            <person name="Geller-Mcgrath D.E."/>
            <person name="Sieber C.M.K."/>
            <person name="Emerson J.B."/>
            <person name="Anantharaman K."/>
            <person name="Thomas B.C."/>
            <person name="Malmstrom R."/>
            <person name="Stieglmeier M."/>
            <person name="Klingl A."/>
            <person name="Woyke T."/>
            <person name="Ryan C.M."/>
            <person name="Banfield J.F."/>
        </authorList>
    </citation>
    <scope>NUCLEOTIDE SEQUENCE [LARGE SCALE GENOMIC DNA]</scope>
</reference>
<dbReference type="AlphaFoldDB" id="A0A2M8KDI8"/>
<feature type="domain" description="DUF1565" evidence="1">
    <location>
        <begin position="141"/>
        <end position="295"/>
    </location>
</feature>
<accession>A0A2M8KDI8</accession>
<evidence type="ECO:0000313" key="2">
    <source>
        <dbReference type="EMBL" id="PJE57978.1"/>
    </source>
</evidence>
<comment type="caution">
    <text evidence="2">The sequence shown here is derived from an EMBL/GenBank/DDBJ whole genome shotgun (WGS) entry which is preliminary data.</text>
</comment>
<sequence>MYNFYKIDIISVMKKNKIIKAILFCFVLATIFTGNKNFSISLADFSLFVPRLADAAGPYVYPYQAVGTDCQCGFQSHRGGWFNGIVNGIMANFKYNMLPAMPGSIRIEQGFSNTNTAGARTNRLDDINAISWKNDLHVNAVSGVDTNSGTVTAPLATTQKAFDLAQAGTRIIVHQGTYDHGASVKDALPNFPILVIAANKLSNWDYESQPVLGTGGRGLTLKHDYYIVDGFRFIDASPSAMLQVETNQKPKGIVIQNNLFKAEQETVTSYGIIGNPLIIRNNTFENNIKDAIRINSDGFTFVYNNKFLNSG</sequence>
<dbReference type="Gene3D" id="2.160.20.10">
    <property type="entry name" value="Single-stranded right-handed beta-helix, Pectin lyase-like"/>
    <property type="match status" value="1"/>
</dbReference>
<dbReference type="InterPro" id="IPR011459">
    <property type="entry name" value="DUF1565"/>
</dbReference>
<protein>
    <recommendedName>
        <fullName evidence="1">DUF1565 domain-containing protein</fullName>
    </recommendedName>
</protein>
<proteinExistence type="predicted"/>
<dbReference type="InterPro" id="IPR012334">
    <property type="entry name" value="Pectin_lyas_fold"/>
</dbReference>
<evidence type="ECO:0000313" key="3">
    <source>
        <dbReference type="Proteomes" id="UP000231450"/>
    </source>
</evidence>
<name>A0A2M8KDI8_9BACT</name>
<dbReference type="InterPro" id="IPR011050">
    <property type="entry name" value="Pectin_lyase_fold/virulence"/>
</dbReference>
<dbReference type="Pfam" id="PF07602">
    <property type="entry name" value="DUF1565"/>
    <property type="match status" value="1"/>
</dbReference>
<evidence type="ECO:0000259" key="1">
    <source>
        <dbReference type="Pfam" id="PF07602"/>
    </source>
</evidence>
<gene>
    <name evidence="2" type="ORF">COU81_03055</name>
</gene>
<dbReference type="EMBL" id="PFDW01000065">
    <property type="protein sequence ID" value="PJE57978.1"/>
    <property type="molecule type" value="Genomic_DNA"/>
</dbReference>
<feature type="non-terminal residue" evidence="2">
    <location>
        <position position="311"/>
    </location>
</feature>